<comment type="caution">
    <text evidence="2">The sequence shown here is derived from an EMBL/GenBank/DDBJ whole genome shotgun (WGS) entry which is preliminary data.</text>
</comment>
<reference evidence="2 3" key="1">
    <citation type="submission" date="2016-07" db="EMBL/GenBank/DDBJ databases">
        <title>Pervasive Adenine N6-methylation of Active Genes in Fungi.</title>
        <authorList>
            <consortium name="DOE Joint Genome Institute"/>
            <person name="Mondo S.J."/>
            <person name="Dannebaum R.O."/>
            <person name="Kuo R.C."/>
            <person name="Labutti K."/>
            <person name="Haridas S."/>
            <person name="Kuo A."/>
            <person name="Salamov A."/>
            <person name="Ahrendt S.R."/>
            <person name="Lipzen A."/>
            <person name="Sullivan W."/>
            <person name="Andreopoulos W.B."/>
            <person name="Clum A."/>
            <person name="Lindquist E."/>
            <person name="Daum C."/>
            <person name="Ramamoorthy G.K."/>
            <person name="Gryganskyi A."/>
            <person name="Culley D."/>
            <person name="Magnuson J.K."/>
            <person name="James T.Y."/>
            <person name="O'Malley M.A."/>
            <person name="Stajich J.E."/>
            <person name="Spatafora J.W."/>
            <person name="Visel A."/>
            <person name="Grigoriev I.V."/>
        </authorList>
    </citation>
    <scope>NUCLEOTIDE SEQUENCE [LARGE SCALE GENOMIC DNA]</scope>
    <source>
        <strain evidence="2 3">CBS 931.73</strain>
    </source>
</reference>
<keyword evidence="3" id="KW-1185">Reference proteome</keyword>
<dbReference type="AlphaFoldDB" id="A0A1Y1Y625"/>
<accession>A0A1Y1Y625</accession>
<proteinExistence type="predicted"/>
<dbReference type="EMBL" id="MCFE01000234">
    <property type="protein sequence ID" value="ORX93481.1"/>
    <property type="molecule type" value="Genomic_DNA"/>
</dbReference>
<sequence>MRFTIIAVILGLAAPQVAVAAPIGCSSPCTCEYRMIHYRSLLCAQYVNNCYQKVQVLPVVKTFNVQSPLLRQVFTTVTRKHNNLNIAKANSNKYLKVKYQTGPSLELEGQGNALEYAKQKGAEHSDDSSSYPYILMQPTQDVQYTTPVIETQCVKEQNIQYTHCADNCA</sequence>
<feature type="signal peptide" evidence="1">
    <location>
        <begin position="1"/>
        <end position="20"/>
    </location>
</feature>
<organism evidence="2 3">
    <name type="scientific">Basidiobolus meristosporus CBS 931.73</name>
    <dbReference type="NCBI Taxonomy" id="1314790"/>
    <lineage>
        <taxon>Eukaryota</taxon>
        <taxon>Fungi</taxon>
        <taxon>Fungi incertae sedis</taxon>
        <taxon>Zoopagomycota</taxon>
        <taxon>Entomophthoromycotina</taxon>
        <taxon>Basidiobolomycetes</taxon>
        <taxon>Basidiobolales</taxon>
        <taxon>Basidiobolaceae</taxon>
        <taxon>Basidiobolus</taxon>
    </lineage>
</organism>
<evidence type="ECO:0000256" key="1">
    <source>
        <dbReference type="SAM" id="SignalP"/>
    </source>
</evidence>
<dbReference type="InParanoid" id="A0A1Y1Y625"/>
<evidence type="ECO:0000313" key="2">
    <source>
        <dbReference type="EMBL" id="ORX93481.1"/>
    </source>
</evidence>
<name>A0A1Y1Y625_9FUNG</name>
<keyword evidence="1" id="KW-0732">Signal</keyword>
<gene>
    <name evidence="2" type="ORF">K493DRAFT_302638</name>
</gene>
<evidence type="ECO:0000313" key="3">
    <source>
        <dbReference type="Proteomes" id="UP000193498"/>
    </source>
</evidence>
<dbReference type="Proteomes" id="UP000193498">
    <property type="component" value="Unassembled WGS sequence"/>
</dbReference>
<protein>
    <submittedName>
        <fullName evidence="2">Uncharacterized protein</fullName>
    </submittedName>
</protein>
<feature type="chain" id="PRO_5012779170" evidence="1">
    <location>
        <begin position="21"/>
        <end position="169"/>
    </location>
</feature>